<dbReference type="PROSITE" id="PS51819">
    <property type="entry name" value="VOC"/>
    <property type="match status" value="1"/>
</dbReference>
<dbReference type="OrthoDB" id="2184229at2"/>
<dbReference type="InterPro" id="IPR004360">
    <property type="entry name" value="Glyas_Fos-R_dOase_dom"/>
</dbReference>
<protein>
    <submittedName>
        <fullName evidence="2">VOC family protein</fullName>
    </submittedName>
</protein>
<dbReference type="SUPFAM" id="SSF54593">
    <property type="entry name" value="Glyoxalase/Bleomycin resistance protein/Dihydroxybiphenyl dioxygenase"/>
    <property type="match status" value="1"/>
</dbReference>
<dbReference type="Proteomes" id="UP000270678">
    <property type="component" value="Chromosome"/>
</dbReference>
<dbReference type="AlphaFoldDB" id="A0A3S9UUQ6"/>
<gene>
    <name evidence="2" type="ORF">EI981_05630</name>
</gene>
<dbReference type="EMBL" id="CP034346">
    <property type="protein sequence ID" value="AZS13981.1"/>
    <property type="molecule type" value="Genomic_DNA"/>
</dbReference>
<dbReference type="InterPro" id="IPR029068">
    <property type="entry name" value="Glyas_Bleomycin-R_OHBP_Dase"/>
</dbReference>
<feature type="domain" description="VOC" evidence="1">
    <location>
        <begin position="8"/>
        <end position="116"/>
    </location>
</feature>
<evidence type="ECO:0000259" key="1">
    <source>
        <dbReference type="PROSITE" id="PS51819"/>
    </source>
</evidence>
<keyword evidence="3" id="KW-1185">Reference proteome</keyword>
<dbReference type="CDD" id="cd06587">
    <property type="entry name" value="VOC"/>
    <property type="match status" value="1"/>
</dbReference>
<organism evidence="2 3">
    <name type="scientific">Paenibacillus lutimineralis</name>
    <dbReference type="NCBI Taxonomy" id="2707005"/>
    <lineage>
        <taxon>Bacteria</taxon>
        <taxon>Bacillati</taxon>
        <taxon>Bacillota</taxon>
        <taxon>Bacilli</taxon>
        <taxon>Bacillales</taxon>
        <taxon>Paenibacillaceae</taxon>
        <taxon>Paenibacillus</taxon>
    </lineage>
</organism>
<accession>A0A3S9UUQ6</accession>
<dbReference type="Pfam" id="PF00903">
    <property type="entry name" value="Glyoxalase"/>
    <property type="match status" value="1"/>
</dbReference>
<dbReference type="InterPro" id="IPR037523">
    <property type="entry name" value="VOC_core"/>
</dbReference>
<proteinExistence type="predicted"/>
<evidence type="ECO:0000313" key="3">
    <source>
        <dbReference type="Proteomes" id="UP000270678"/>
    </source>
</evidence>
<evidence type="ECO:0000313" key="2">
    <source>
        <dbReference type="EMBL" id="AZS13981.1"/>
    </source>
</evidence>
<dbReference type="KEGG" id="plut:EI981_05630"/>
<reference evidence="3" key="1">
    <citation type="submission" date="2018-12" db="EMBL/GenBank/DDBJ databases">
        <title>Complete genome sequence of Paenibacillus sp. MBLB1234.</title>
        <authorList>
            <person name="Nam Y.-D."/>
            <person name="Kang J."/>
            <person name="Chung W.-H."/>
            <person name="Park Y.S."/>
        </authorList>
    </citation>
    <scope>NUCLEOTIDE SEQUENCE [LARGE SCALE GENOMIC DNA]</scope>
    <source>
        <strain evidence="3">MBLB1234</strain>
    </source>
</reference>
<sequence length="117" mass="13553">MSERFIERIDAVFLPVKNLEESLKWYTDIFGFPLRWKNKRMAGMAIAPNCGFHIVEVKDYEPQKGYTPFNFVVNNVEEIRNKLKGKKVKVSAIKTSEPVRFDFIDINGNAISVIQLN</sequence>
<name>A0A3S9UUQ6_9BACL</name>
<dbReference type="Gene3D" id="3.10.180.10">
    <property type="entry name" value="2,3-Dihydroxybiphenyl 1,2-Dioxygenase, domain 1"/>
    <property type="match status" value="1"/>
</dbReference>